<feature type="region of interest" description="Disordered" evidence="1">
    <location>
        <begin position="298"/>
        <end position="353"/>
    </location>
</feature>
<feature type="region of interest" description="Disordered" evidence="1">
    <location>
        <begin position="217"/>
        <end position="285"/>
    </location>
</feature>
<keyword evidence="4" id="KW-1185">Reference proteome</keyword>
<dbReference type="Proteomes" id="UP001190700">
    <property type="component" value="Unassembled WGS sequence"/>
</dbReference>
<organism evidence="3 4">
    <name type="scientific">Cymbomonas tetramitiformis</name>
    <dbReference type="NCBI Taxonomy" id="36881"/>
    <lineage>
        <taxon>Eukaryota</taxon>
        <taxon>Viridiplantae</taxon>
        <taxon>Chlorophyta</taxon>
        <taxon>Pyramimonadophyceae</taxon>
        <taxon>Pyramimonadales</taxon>
        <taxon>Pyramimonadaceae</taxon>
        <taxon>Cymbomonas</taxon>
    </lineage>
</organism>
<dbReference type="InterPro" id="IPR056224">
    <property type="entry name" value="FIGL1_N"/>
</dbReference>
<reference evidence="3 4" key="1">
    <citation type="journal article" date="2015" name="Genome Biol. Evol.">
        <title>Comparative Genomics of a Bacterivorous Green Alga Reveals Evolutionary Causalities and Consequences of Phago-Mixotrophic Mode of Nutrition.</title>
        <authorList>
            <person name="Burns J.A."/>
            <person name="Paasch A."/>
            <person name="Narechania A."/>
            <person name="Kim E."/>
        </authorList>
    </citation>
    <scope>NUCLEOTIDE SEQUENCE [LARGE SCALE GENOMIC DNA]</scope>
    <source>
        <strain evidence="3 4">PLY_AMNH</strain>
    </source>
</reference>
<feature type="domain" description="FIGL1 N-terminal" evidence="2">
    <location>
        <begin position="2"/>
        <end position="65"/>
    </location>
</feature>
<feature type="compositionally biased region" description="Gly residues" evidence="1">
    <location>
        <begin position="320"/>
        <end position="351"/>
    </location>
</feature>
<gene>
    <name evidence="3" type="ORF">CYMTET_33504</name>
</gene>
<comment type="caution">
    <text evidence="3">The sequence shown here is derived from an EMBL/GenBank/DDBJ whole genome shotgun (WGS) entry which is preliminary data.</text>
</comment>
<dbReference type="AlphaFoldDB" id="A0AAE0FCQ5"/>
<evidence type="ECO:0000313" key="3">
    <source>
        <dbReference type="EMBL" id="KAK3257407.1"/>
    </source>
</evidence>
<proteinExistence type="predicted"/>
<name>A0AAE0FCQ5_9CHLO</name>
<evidence type="ECO:0000259" key="2">
    <source>
        <dbReference type="Pfam" id="PF24347"/>
    </source>
</evidence>
<dbReference type="EMBL" id="LGRX02020544">
    <property type="protein sequence ID" value="KAK3257407.1"/>
    <property type="molecule type" value="Genomic_DNA"/>
</dbReference>
<accession>A0AAE0FCQ5</accession>
<evidence type="ECO:0000256" key="1">
    <source>
        <dbReference type="SAM" id="MobiDB-lite"/>
    </source>
</evidence>
<evidence type="ECO:0000313" key="4">
    <source>
        <dbReference type="Proteomes" id="UP001190700"/>
    </source>
</evidence>
<sequence length="385" mass="41687">MEDKLDRLLSLLFSLESAVERQAWRRVRIVGLRLLGFLATEESSEHEVSVELVRRKCYAAIHTAISNSSPHEDRVGNPIRKAECSENFRFTTSGAIRQNEISNHSNVSLPVPHKEQDKFGFRPSLPADASKPYHHFSLKHSAEGEPEVLVIDKTSPRPTASPSPWTSAHRTATAAANSIPSISHSGSQPADTLAVVDQWGSQRGLEAEGSFRKFDAPPEARATTKRAWEGPVQGSVKHCKTRDGADAQRAWSGPSRHDFGPASSGWDEDSDFRDSPQNAHGGAGAGFMSASVKLCQDTSRNGDDHSFASRGQNSFEHGGHVPGGSLPGRGWTGGTYGRGQMGMGRMAGGKGKGGRRAQNMMGCAPCSDHLFRRYVMPVGDYSLLS</sequence>
<protein>
    <recommendedName>
        <fullName evidence="2">FIGL1 N-terminal domain-containing protein</fullName>
    </recommendedName>
</protein>
<dbReference type="Pfam" id="PF24347">
    <property type="entry name" value="FIGL1_N"/>
    <property type="match status" value="1"/>
</dbReference>